<keyword evidence="3" id="KW-1185">Reference proteome</keyword>
<proteinExistence type="predicted"/>
<protein>
    <submittedName>
        <fullName evidence="2">Uncharacterized protein</fullName>
    </submittedName>
</protein>
<gene>
    <name evidence="2" type="ORF">EA26_01525</name>
</gene>
<dbReference type="STRING" id="29495.EA26_01525"/>
<feature type="compositionally biased region" description="Basic and acidic residues" evidence="1">
    <location>
        <begin position="1"/>
        <end position="31"/>
    </location>
</feature>
<organism evidence="2 3">
    <name type="scientific">Vibrio navarrensis</name>
    <dbReference type="NCBI Taxonomy" id="29495"/>
    <lineage>
        <taxon>Bacteria</taxon>
        <taxon>Pseudomonadati</taxon>
        <taxon>Pseudomonadota</taxon>
        <taxon>Gammaproteobacteria</taxon>
        <taxon>Vibrionales</taxon>
        <taxon>Vibrionaceae</taxon>
        <taxon>Vibrio</taxon>
    </lineage>
</organism>
<dbReference type="EMBL" id="JMCG01000001">
    <property type="protein sequence ID" value="KGK10059.1"/>
    <property type="molecule type" value="Genomic_DNA"/>
</dbReference>
<comment type="caution">
    <text evidence="2">The sequence shown here is derived from an EMBL/GenBank/DDBJ whole genome shotgun (WGS) entry which is preliminary data.</text>
</comment>
<feature type="region of interest" description="Disordered" evidence="1">
    <location>
        <begin position="1"/>
        <end position="41"/>
    </location>
</feature>
<evidence type="ECO:0000256" key="1">
    <source>
        <dbReference type="SAM" id="MobiDB-lite"/>
    </source>
</evidence>
<dbReference type="AlphaFoldDB" id="A0A099LQY6"/>
<name>A0A099LQY6_9VIBR</name>
<evidence type="ECO:0000313" key="2">
    <source>
        <dbReference type="EMBL" id="KGK10059.1"/>
    </source>
</evidence>
<reference evidence="2 3" key="1">
    <citation type="submission" date="2014-04" db="EMBL/GenBank/DDBJ databases">
        <title>Genome sequencing of Vibrio navarrensis strains.</title>
        <authorList>
            <person name="Gladney L.M."/>
            <person name="Katz L.S."/>
            <person name="Marino-Ramirez L."/>
            <person name="Jordan I.K."/>
        </authorList>
    </citation>
    <scope>NUCLEOTIDE SEQUENCE [LARGE SCALE GENOMIC DNA]</scope>
    <source>
        <strain evidence="2 3">ATCC 51183</strain>
    </source>
</reference>
<dbReference type="Proteomes" id="UP000029994">
    <property type="component" value="Unassembled WGS sequence"/>
</dbReference>
<sequence>MGSPSDEARRGEQAEDRGKLDRALDRSRGRSGEGVAQRQAALGTTHSTWTYGTNEDFAAGFSARMSPEEFNEFVTDMAMLAGPFTIARAAKLASPIANTMYSRYTGKVVGIGEDVTKRAAQLAKNRAVGKAAEAQAAKDLVAEGNSILGSQVSVRTAEGRRVIDHLVQDANGTIRAVEVKAGGAVRNASQLAKDKALATQGGTLVGKNAPAALRGQNMVIETVERRY</sequence>
<accession>A0A099LQY6</accession>
<evidence type="ECO:0000313" key="3">
    <source>
        <dbReference type="Proteomes" id="UP000029994"/>
    </source>
</evidence>